<gene>
    <name evidence="3" type="ORF">GHK62_08370</name>
</gene>
<dbReference type="SUPFAM" id="SSF53098">
    <property type="entry name" value="Ribonuclease H-like"/>
    <property type="match status" value="1"/>
</dbReference>
<dbReference type="PANTHER" id="PTHR46889">
    <property type="entry name" value="TRANSPOSASE INSF FOR INSERTION SEQUENCE IS3B-RELATED"/>
    <property type="match status" value="1"/>
</dbReference>
<dbReference type="PANTHER" id="PTHR46889:SF7">
    <property type="entry name" value="TRANSPOSASE FOR INSERTION SEQUENCE ELEMENT IS904"/>
    <property type="match status" value="1"/>
</dbReference>
<dbReference type="Gene3D" id="3.30.420.10">
    <property type="entry name" value="Ribonuclease H-like superfamily/Ribonuclease H"/>
    <property type="match status" value="1"/>
</dbReference>
<dbReference type="Pfam" id="PF13276">
    <property type="entry name" value="HTH_21"/>
    <property type="match status" value="1"/>
</dbReference>
<protein>
    <submittedName>
        <fullName evidence="3">IS3 family transposase</fullName>
    </submittedName>
</protein>
<name>A0A6N7LA36_SINTE</name>
<evidence type="ECO:0000313" key="3">
    <source>
        <dbReference type="EMBL" id="MQX14767.1"/>
    </source>
</evidence>
<sequence length="234" mass="25901">MTCYHSTSKGSLPDRRLKPTYNAQRNARLHYDRPQKQADDAAIVETMFTICDGFEFYGYRRVGAALRQQGLVMNHKKIRRLMRAHDLQPKVRRRFIATTDSDHDGPIFPNLAKDVVPSGPNQLWVADITYVAVPGRFVYVAIVLDAWSRLLVGYAIGRSIDSRLTTKALMAAIDRRTPPPGLIHHSDRGGQGGFKRSSQHLNEGGCDGHWKATITPFWTGAVAVTGTSASGGAI</sequence>
<dbReference type="InterPro" id="IPR012337">
    <property type="entry name" value="RNaseH-like_sf"/>
</dbReference>
<dbReference type="InterPro" id="IPR025948">
    <property type="entry name" value="HTH-like_dom"/>
</dbReference>
<evidence type="ECO:0000313" key="4">
    <source>
        <dbReference type="Proteomes" id="UP000439983"/>
    </source>
</evidence>
<dbReference type="InterPro" id="IPR036397">
    <property type="entry name" value="RNaseH_sf"/>
</dbReference>
<dbReference type="InterPro" id="IPR001584">
    <property type="entry name" value="Integrase_cat-core"/>
</dbReference>
<comment type="caution">
    <text evidence="3">The sequence shown here is derived from an EMBL/GenBank/DDBJ whole genome shotgun (WGS) entry which is preliminary data.</text>
</comment>
<dbReference type="PROSITE" id="PS50994">
    <property type="entry name" value="INTEGRASE"/>
    <property type="match status" value="1"/>
</dbReference>
<dbReference type="Proteomes" id="UP000439983">
    <property type="component" value="Unassembled WGS sequence"/>
</dbReference>
<organism evidence="3 4">
    <name type="scientific">Sinorhizobium terangae</name>
    <dbReference type="NCBI Taxonomy" id="110322"/>
    <lineage>
        <taxon>Bacteria</taxon>
        <taxon>Pseudomonadati</taxon>
        <taxon>Pseudomonadota</taxon>
        <taxon>Alphaproteobacteria</taxon>
        <taxon>Hyphomicrobiales</taxon>
        <taxon>Rhizobiaceae</taxon>
        <taxon>Sinorhizobium/Ensifer group</taxon>
        <taxon>Sinorhizobium</taxon>
    </lineage>
</organism>
<evidence type="ECO:0000259" key="2">
    <source>
        <dbReference type="PROSITE" id="PS50994"/>
    </source>
</evidence>
<dbReference type="GO" id="GO:0015074">
    <property type="term" value="P:DNA integration"/>
    <property type="evidence" value="ECO:0007669"/>
    <property type="project" value="InterPro"/>
</dbReference>
<dbReference type="OrthoDB" id="9803878at2"/>
<reference evidence="3 4" key="1">
    <citation type="journal article" date="2013" name="Genome Biol.">
        <title>Comparative genomics of the core and accessory genomes of 48 Sinorhizobium strains comprising five genospecies.</title>
        <authorList>
            <person name="Sugawara M."/>
            <person name="Epstein B."/>
            <person name="Badgley B.D."/>
            <person name="Unno T."/>
            <person name="Xu L."/>
            <person name="Reese J."/>
            <person name="Gyaneshwar P."/>
            <person name="Denny R."/>
            <person name="Mudge J."/>
            <person name="Bharti A.K."/>
            <person name="Farmer A.D."/>
            <person name="May G.D."/>
            <person name="Woodward J.E."/>
            <person name="Medigue C."/>
            <person name="Vallenet D."/>
            <person name="Lajus A."/>
            <person name="Rouy Z."/>
            <person name="Martinez-Vaz B."/>
            <person name="Tiffin P."/>
            <person name="Young N.D."/>
            <person name="Sadowsky M.J."/>
        </authorList>
    </citation>
    <scope>NUCLEOTIDE SEQUENCE [LARGE SCALE GENOMIC DNA]</scope>
    <source>
        <strain evidence="3 4">USDA4894</strain>
    </source>
</reference>
<dbReference type="EMBL" id="WITC01000034">
    <property type="protein sequence ID" value="MQX14767.1"/>
    <property type="molecule type" value="Genomic_DNA"/>
</dbReference>
<dbReference type="InterPro" id="IPR050900">
    <property type="entry name" value="Transposase_IS3/IS150/IS904"/>
</dbReference>
<keyword evidence="4" id="KW-1185">Reference proteome</keyword>
<dbReference type="GO" id="GO:0003676">
    <property type="term" value="F:nucleic acid binding"/>
    <property type="evidence" value="ECO:0007669"/>
    <property type="project" value="InterPro"/>
</dbReference>
<dbReference type="Pfam" id="PF00665">
    <property type="entry name" value="rve"/>
    <property type="match status" value="1"/>
</dbReference>
<dbReference type="AlphaFoldDB" id="A0A6N7LA36"/>
<proteinExistence type="predicted"/>
<feature type="region of interest" description="Disordered" evidence="1">
    <location>
        <begin position="180"/>
        <end position="199"/>
    </location>
</feature>
<feature type="domain" description="Integrase catalytic" evidence="2">
    <location>
        <begin position="116"/>
        <end position="234"/>
    </location>
</feature>
<evidence type="ECO:0000256" key="1">
    <source>
        <dbReference type="SAM" id="MobiDB-lite"/>
    </source>
</evidence>
<accession>A0A6N7LA36</accession>